<keyword evidence="5" id="KW-0378">Hydrolase</keyword>
<dbReference type="AlphaFoldDB" id="A0AAU2V8P4"/>
<dbReference type="Pfam" id="PF02627">
    <property type="entry name" value="CMD"/>
    <property type="match status" value="1"/>
</dbReference>
<dbReference type="InterPro" id="IPR013595">
    <property type="entry name" value="Pept_S33_TAP-like_C"/>
</dbReference>
<dbReference type="SUPFAM" id="SSF69118">
    <property type="entry name" value="AhpD-like"/>
    <property type="match status" value="1"/>
</dbReference>
<dbReference type="PANTHER" id="PTHR33570:SF2">
    <property type="entry name" value="CARBOXYMUCONOLACTONE DECARBOXYLASE-LIKE DOMAIN-CONTAINING PROTEIN"/>
    <property type="match status" value="1"/>
</dbReference>
<protein>
    <submittedName>
        <fullName evidence="5">Alpha/beta fold hydrolase</fullName>
    </submittedName>
</protein>
<evidence type="ECO:0000259" key="4">
    <source>
        <dbReference type="Pfam" id="PF08386"/>
    </source>
</evidence>
<dbReference type="SUPFAM" id="SSF53474">
    <property type="entry name" value="alpha/beta-Hydrolases"/>
    <property type="match status" value="1"/>
</dbReference>
<dbReference type="EMBL" id="CP108318">
    <property type="protein sequence ID" value="WTW63094.1"/>
    <property type="molecule type" value="Genomic_DNA"/>
</dbReference>
<dbReference type="Pfam" id="PF00561">
    <property type="entry name" value="Abhydrolase_1"/>
    <property type="match status" value="1"/>
</dbReference>
<feature type="domain" description="AB hydrolase-1" evidence="2">
    <location>
        <begin position="20"/>
        <end position="166"/>
    </location>
</feature>
<dbReference type="Gene3D" id="3.40.50.1820">
    <property type="entry name" value="alpha/beta hydrolase"/>
    <property type="match status" value="1"/>
</dbReference>
<feature type="region of interest" description="Disordered" evidence="1">
    <location>
        <begin position="58"/>
        <end position="98"/>
    </location>
</feature>
<accession>A0AAU2V8P4</accession>
<name>A0AAU2V8P4_9ACTN</name>
<dbReference type="InterPro" id="IPR000073">
    <property type="entry name" value="AB_hydrolase_1"/>
</dbReference>
<dbReference type="InterPro" id="IPR000639">
    <property type="entry name" value="Epox_hydrolase-like"/>
</dbReference>
<dbReference type="PRINTS" id="PR00412">
    <property type="entry name" value="EPOXHYDRLASE"/>
</dbReference>
<feature type="domain" description="Carboxymuconolactone decarboxylase-like" evidence="3">
    <location>
        <begin position="326"/>
        <end position="408"/>
    </location>
</feature>
<dbReference type="InterPro" id="IPR003779">
    <property type="entry name" value="CMD-like"/>
</dbReference>
<sequence length="423" mass="45393">MLNHHLTPATTPTTLTSPAPTLVLGPSLGTTLAVWEPQLPALSTHFNILRWDLPGHGSSPAWDPSPRQPTLESSPRWDLPPHRPTLESSPPWGPPPHRPTLETLAALLLDLLEELRVDTFGYAGISLGGAVGAWLAAHHPDRVESLALLCTSAHFGPPEPWLERAGTVRAKGIGGVADSAPDRWFTPAFRAPKQLLADHHRVDPESYATCCEVLAGLDLRPELARITAPTLVIAGRNDVATPPSHARELADGIRDAHLMELPRAGHLANVEQPEAVTDALLSHFTSTSTNTGASTLRTVGEAARRAVLGDTHVDRAATRTTPFTARFQDFITRYAWGEIWGGGTLDRRTRSVITLTALVAGGHKDELALHVQGALRNGLSPDEIGEVLLQCAVYCSVPAANSAFAIAERAISEYAATSDERDN</sequence>
<proteinExistence type="predicted"/>
<dbReference type="InterPro" id="IPR029032">
    <property type="entry name" value="AhpD-like"/>
</dbReference>
<dbReference type="GO" id="GO:0016787">
    <property type="term" value="F:hydrolase activity"/>
    <property type="evidence" value="ECO:0007669"/>
    <property type="project" value="UniProtKB-KW"/>
</dbReference>
<dbReference type="InterPro" id="IPR052512">
    <property type="entry name" value="4CMD/NDH-1_regulator"/>
</dbReference>
<gene>
    <name evidence="5" type="ORF">OG549_21910</name>
</gene>
<dbReference type="Pfam" id="PF08386">
    <property type="entry name" value="Abhydrolase_4"/>
    <property type="match status" value="1"/>
</dbReference>
<evidence type="ECO:0000259" key="2">
    <source>
        <dbReference type="Pfam" id="PF00561"/>
    </source>
</evidence>
<dbReference type="Gene3D" id="1.20.1290.10">
    <property type="entry name" value="AhpD-like"/>
    <property type="match status" value="1"/>
</dbReference>
<evidence type="ECO:0000256" key="1">
    <source>
        <dbReference type="SAM" id="MobiDB-lite"/>
    </source>
</evidence>
<organism evidence="5">
    <name type="scientific">Streptomyces sp. NBC_00003</name>
    <dbReference type="NCBI Taxonomy" id="2903608"/>
    <lineage>
        <taxon>Bacteria</taxon>
        <taxon>Bacillati</taxon>
        <taxon>Actinomycetota</taxon>
        <taxon>Actinomycetes</taxon>
        <taxon>Kitasatosporales</taxon>
        <taxon>Streptomycetaceae</taxon>
        <taxon>Streptomyces</taxon>
    </lineage>
</organism>
<evidence type="ECO:0000259" key="3">
    <source>
        <dbReference type="Pfam" id="PF02627"/>
    </source>
</evidence>
<reference evidence="5" key="1">
    <citation type="submission" date="2022-10" db="EMBL/GenBank/DDBJ databases">
        <title>The complete genomes of actinobacterial strains from the NBC collection.</title>
        <authorList>
            <person name="Joergensen T.S."/>
            <person name="Alvarez Arevalo M."/>
            <person name="Sterndorff E.B."/>
            <person name="Faurdal D."/>
            <person name="Vuksanovic O."/>
            <person name="Mourched A.-S."/>
            <person name="Charusanti P."/>
            <person name="Shaw S."/>
            <person name="Blin K."/>
            <person name="Weber T."/>
        </authorList>
    </citation>
    <scope>NUCLEOTIDE SEQUENCE</scope>
    <source>
        <strain evidence="5">NBC_00003</strain>
    </source>
</reference>
<feature type="domain" description="Peptidase S33 tripeptidyl aminopeptidase-like C-terminal" evidence="4">
    <location>
        <begin position="226"/>
        <end position="290"/>
    </location>
</feature>
<dbReference type="InterPro" id="IPR029058">
    <property type="entry name" value="AB_hydrolase_fold"/>
</dbReference>
<dbReference type="PANTHER" id="PTHR33570">
    <property type="entry name" value="4-CARBOXYMUCONOLACTONE DECARBOXYLASE FAMILY PROTEIN"/>
    <property type="match status" value="1"/>
</dbReference>
<dbReference type="GO" id="GO:0051920">
    <property type="term" value="F:peroxiredoxin activity"/>
    <property type="evidence" value="ECO:0007669"/>
    <property type="project" value="InterPro"/>
</dbReference>
<evidence type="ECO:0000313" key="5">
    <source>
        <dbReference type="EMBL" id="WTW63094.1"/>
    </source>
</evidence>